<dbReference type="PROSITE" id="PS50297">
    <property type="entry name" value="ANK_REP_REGION"/>
    <property type="match status" value="2"/>
</dbReference>
<dbReference type="SUPFAM" id="SSF48403">
    <property type="entry name" value="Ankyrin repeat"/>
    <property type="match status" value="3"/>
</dbReference>
<protein>
    <submittedName>
        <fullName evidence="4">Ankyrin repeat-containing protein bda1</fullName>
    </submittedName>
</protein>
<dbReference type="InterPro" id="IPR036770">
    <property type="entry name" value="Ankyrin_rpt-contain_sf"/>
</dbReference>
<evidence type="ECO:0000313" key="4">
    <source>
        <dbReference type="EMBL" id="KAK7857353.1"/>
    </source>
</evidence>
<dbReference type="Pfam" id="PF12796">
    <property type="entry name" value="Ank_2"/>
    <property type="match status" value="2"/>
</dbReference>
<dbReference type="InterPro" id="IPR026961">
    <property type="entry name" value="PGG_dom"/>
</dbReference>
<dbReference type="Pfam" id="PF13962">
    <property type="entry name" value="PGG"/>
    <property type="match status" value="1"/>
</dbReference>
<reference evidence="4" key="1">
    <citation type="submission" date="2017-12" db="EMBL/GenBank/DDBJ databases">
        <authorList>
            <person name="Barbosa P."/>
            <person name="Usie A."/>
            <person name="Ramos A.M."/>
        </authorList>
    </citation>
    <scope>NUCLEOTIDE SEQUENCE</scope>
    <source>
        <strain evidence="4">HL8</strain>
        <tissue evidence="4">Leaves</tissue>
    </source>
</reference>
<dbReference type="AlphaFoldDB" id="A0AAW0M381"/>
<feature type="transmembrane region" description="Helical" evidence="2">
    <location>
        <begin position="713"/>
        <end position="734"/>
    </location>
</feature>
<feature type="repeat" description="ANK" evidence="1">
    <location>
        <begin position="157"/>
        <end position="206"/>
    </location>
</feature>
<dbReference type="PROSITE" id="PS50088">
    <property type="entry name" value="ANK_REPEAT"/>
    <property type="match status" value="3"/>
</dbReference>
<dbReference type="Pfam" id="PF00023">
    <property type="entry name" value="Ank"/>
    <property type="match status" value="1"/>
</dbReference>
<comment type="caution">
    <text evidence="4">The sequence shown here is derived from an EMBL/GenBank/DDBJ whole genome shotgun (WGS) entry which is preliminary data.</text>
</comment>
<feature type="repeat" description="ANK" evidence="1">
    <location>
        <begin position="412"/>
        <end position="439"/>
    </location>
</feature>
<feature type="repeat" description="ANK" evidence="1">
    <location>
        <begin position="855"/>
        <end position="882"/>
    </location>
</feature>
<organism evidence="4">
    <name type="scientific">Quercus suber</name>
    <name type="common">Cork oak</name>
    <dbReference type="NCBI Taxonomy" id="58331"/>
    <lineage>
        <taxon>Eukaryota</taxon>
        <taxon>Viridiplantae</taxon>
        <taxon>Streptophyta</taxon>
        <taxon>Embryophyta</taxon>
        <taxon>Tracheophyta</taxon>
        <taxon>Spermatophyta</taxon>
        <taxon>Magnoliopsida</taxon>
        <taxon>eudicotyledons</taxon>
        <taxon>Gunneridae</taxon>
        <taxon>Pentapetalae</taxon>
        <taxon>rosids</taxon>
        <taxon>fabids</taxon>
        <taxon>Fagales</taxon>
        <taxon>Fagaceae</taxon>
        <taxon>Quercus</taxon>
    </lineage>
</organism>
<feature type="transmembrane region" description="Helical" evidence="2">
    <location>
        <begin position="687"/>
        <end position="706"/>
    </location>
</feature>
<keyword evidence="1" id="KW-0040">ANK repeat</keyword>
<reference evidence="4" key="2">
    <citation type="journal article" date="2018" name="Sci. Data">
        <title>The draft genome sequence of cork oak.</title>
        <authorList>
            <person name="Ramos A.M."/>
            <person name="Usie A."/>
            <person name="Barbosa P."/>
            <person name="Barros P.M."/>
            <person name="Capote T."/>
            <person name="Chaves I."/>
            <person name="Simoes F."/>
            <person name="Abreu I."/>
            <person name="Carrasquinho I."/>
            <person name="Faro C."/>
            <person name="Guimaraes J.B."/>
            <person name="Mendonca D."/>
            <person name="Nobrega F."/>
            <person name="Rodrigues L."/>
            <person name="Saibo N.J.M."/>
            <person name="Varela M.C."/>
            <person name="Egas C."/>
            <person name="Matos J."/>
            <person name="Miguel C.M."/>
            <person name="Oliveira M.M."/>
            <person name="Ricardo C.P."/>
            <person name="Goncalves S."/>
        </authorList>
    </citation>
    <scope>NUCLEOTIDE SEQUENCE [LARGE SCALE GENOMIC DNA]</scope>
    <source>
        <strain evidence="4">HL8</strain>
    </source>
</reference>
<keyword evidence="2" id="KW-0472">Membrane</keyword>
<name>A0AAW0M381_QUESU</name>
<evidence type="ECO:0000256" key="1">
    <source>
        <dbReference type="PROSITE-ProRule" id="PRU00023"/>
    </source>
</evidence>
<feature type="transmembrane region" description="Helical" evidence="2">
    <location>
        <begin position="740"/>
        <end position="760"/>
    </location>
</feature>
<reference evidence="4" key="3">
    <citation type="submission" date="2023-07" db="EMBL/GenBank/DDBJ databases">
        <title>An improved reference 1 genome and first organelle genomes of Quercus suber.</title>
        <authorList>
            <consortium name="Genosuber Consortium"/>
            <person name="Usie A."/>
            <person name="Serra O."/>
            <person name="Barros P."/>
        </authorList>
    </citation>
    <scope>NUCLEOTIDE SEQUENCE</scope>
    <source>
        <strain evidence="4">HL8</strain>
        <tissue evidence="4">Leaves</tissue>
    </source>
</reference>
<sequence length="1066" mass="121371">MVSKLTASDKQFGRAMYKDFNNPTSVLSSCASEDFSFTRIWISSLDSQFFGSAALVLCRIHRPPCPYYFKNGKSGFEDLKPSEKRKFATRKDLVRGKQEVVLDKCYHFAIQNQNALHIALKYGKSEAFLHLVRWLRKNWSQNTILWESRVLNWKDEEGNTALHIAISKNQPKASPLHSSIIYKLKKHCKAVRKLLYSGVDINAKNLKGNTAGDMLRQQNQIENCKIKVMLRRAGALPASSLPKVIYYARYLWSLFSYIEKIRMHCIGEWTEISDDRRNMLLVVATLLMIEYSALLEDFGKMTTILKPIAFCRPSENSIQVLLFQTKQGHPLVSENFLFGMDERIERLKQAAQHGNIDAFYMLIQGDVKLLEAIDELPFVDTPLHIAASVRNIPFSMEMMRLKPSLVNKPNLDGFSPLHLALLNGQIEMVRRLLQVDRDLVHVKGKEGITLLHFAAGIDDHLDLLVEFLSVCPHSIEDVTIRNETTLHIALKLNNLEAFKLLVGWLRQNMSKNAMFWETKVLNWKDDEGNTAVSHLLASTYDVDVDVKNLEGKTARDILQGSEQTQVGRKIKVMLHRAKALKASSLPKVTSYADYLRPKVGRREKFRIRRTREQQTISDERRNVLLVVATMLLTVTYQGILSPPGGLWQDDYKPGTNESNTIAPNGKINTTLHSHEAGAVIGSRKTSFWFFMLLNSVTFMLSFTIIFQLIPSGYCYVMFQAALCFLYFCYLASVIKASTEAGALLVSGSVLLYNIVVRMDLTNWGRWWHKARKSHLNMATFSNMDERIEKMKQVAQHGNIDAFFILIREDVKLLEDIDQLPFVGTPLHIAASAGHIPMAMELMRLMPSFAWKPNLDGFSPIHLALLNGQTQMVLWLLKVDGDLVHVQGREGMTLHYAATTDIHLELLDEFLKVCPQSIKDVTIQNENALRIALKYDKLEAFLHLAVRKLLYSGVDKNTKNLKGNTAGDMLGQQNQIENRKIKVMLWRAGALPASSLPKVIYYARWSLFSYIEKIRMHCIGEWTEISDDRCNMLLVVATLLLTVTYQGVLSPLGGLWQDEYHPEPNTT</sequence>
<keyword evidence="2" id="KW-1133">Transmembrane helix</keyword>
<dbReference type="PANTHER" id="PTHR24128:SF24">
    <property type="entry name" value="ANKYRIN REPEAT PROTEIN"/>
    <property type="match status" value="1"/>
</dbReference>
<evidence type="ECO:0000256" key="2">
    <source>
        <dbReference type="SAM" id="Phobius"/>
    </source>
</evidence>
<dbReference type="Gene3D" id="1.25.40.20">
    <property type="entry name" value="Ankyrin repeat-containing domain"/>
    <property type="match status" value="3"/>
</dbReference>
<keyword evidence="2" id="KW-0812">Transmembrane</keyword>
<evidence type="ECO:0000259" key="3">
    <source>
        <dbReference type="Pfam" id="PF13962"/>
    </source>
</evidence>
<dbReference type="InterPro" id="IPR002110">
    <property type="entry name" value="Ankyrin_rpt"/>
</dbReference>
<accession>A0AAW0M381</accession>
<feature type="domain" description="PGG" evidence="3">
    <location>
        <begin position="618"/>
        <end position="713"/>
    </location>
</feature>
<dbReference type="SMART" id="SM00248">
    <property type="entry name" value="ANK"/>
    <property type="match status" value="9"/>
</dbReference>
<gene>
    <name evidence="4" type="primary">BAD1_18</name>
    <name evidence="4" type="ORF">CFP56_018634</name>
</gene>
<dbReference type="PROSITE" id="PS51257">
    <property type="entry name" value="PROKAR_LIPOPROTEIN"/>
    <property type="match status" value="1"/>
</dbReference>
<proteinExistence type="predicted"/>
<dbReference type="EMBL" id="PKMF04000028">
    <property type="protein sequence ID" value="KAK7857353.1"/>
    <property type="molecule type" value="Genomic_DNA"/>
</dbReference>
<dbReference type="PANTHER" id="PTHR24128">
    <property type="entry name" value="HOMEOBOX PROTEIN WARIAI"/>
    <property type="match status" value="1"/>
</dbReference>